<organism evidence="1 2">
    <name type="scientific">Melastoma candidum</name>
    <dbReference type="NCBI Taxonomy" id="119954"/>
    <lineage>
        <taxon>Eukaryota</taxon>
        <taxon>Viridiplantae</taxon>
        <taxon>Streptophyta</taxon>
        <taxon>Embryophyta</taxon>
        <taxon>Tracheophyta</taxon>
        <taxon>Spermatophyta</taxon>
        <taxon>Magnoliopsida</taxon>
        <taxon>eudicotyledons</taxon>
        <taxon>Gunneridae</taxon>
        <taxon>Pentapetalae</taxon>
        <taxon>rosids</taxon>
        <taxon>malvids</taxon>
        <taxon>Myrtales</taxon>
        <taxon>Melastomataceae</taxon>
        <taxon>Melastomatoideae</taxon>
        <taxon>Melastomateae</taxon>
        <taxon>Melastoma</taxon>
    </lineage>
</organism>
<reference evidence="2" key="1">
    <citation type="journal article" date="2023" name="Front. Plant Sci.">
        <title>Chromosomal-level genome assembly of Melastoma candidum provides insights into trichome evolution.</title>
        <authorList>
            <person name="Zhong Y."/>
            <person name="Wu W."/>
            <person name="Sun C."/>
            <person name="Zou P."/>
            <person name="Liu Y."/>
            <person name="Dai S."/>
            <person name="Zhou R."/>
        </authorList>
    </citation>
    <scope>NUCLEOTIDE SEQUENCE [LARGE SCALE GENOMIC DNA]</scope>
</reference>
<comment type="caution">
    <text evidence="1">The sequence shown here is derived from an EMBL/GenBank/DDBJ whole genome shotgun (WGS) entry which is preliminary data.</text>
</comment>
<name>A0ACB9S6R5_9MYRT</name>
<protein>
    <submittedName>
        <fullName evidence="1">Uncharacterized protein</fullName>
    </submittedName>
</protein>
<evidence type="ECO:0000313" key="1">
    <source>
        <dbReference type="EMBL" id="KAI4383857.1"/>
    </source>
</evidence>
<gene>
    <name evidence="1" type="ORF">MLD38_009653</name>
</gene>
<sequence>MKMNDSHAHAPDSGLDDGTGFGYLSGAGYFHDDANGFGVDGAFVDLATLPVNFLPDSGVAYRSPDFSLSDVEGLFTPSSTDVSSVGGGTPDQASLADGSSPSGGGVPLSPSNFDNSSDPVVKYITDMLMEENVEDQPWVLPDKTTLRLTERSLYDALGEPYPESPAQTPPFDISQFIMSPKSNYGSSSDYGSNSSADNGTNTSDSTGLNWVYESETNYNIARHMPNPGDVVSLTDIDTKPVNIVPELGNASVDFSKYEQFVRNMLSDNDSINQFNKGLEEASKFLPNSDLTQLNFLKNDTSSKVKRTRESGIDGEKDAGEHVSSGFTGWKNHDGDDVIPEEGRANKQTALYDEEEEEEDISEMLDRVLLGVGRNGEAVCLTARFPGMAENKNVEKKEPVRGRRGRGRKGEKGVADLRPLLILCAQAVSSNDFRTAQELLKQIRQESSPYGDGSQRLAHYFANGLEARLVGRGVSNLGTFATLMTKKRSVADKLKAYQLHISSCPFKKFPILFANTMIKQLGENAKVIHIIDFGIGYGFQWPILIQGLAKRAEGPPLLRMTGIELPRTGPRPAETIEQTGRRLERYCQRFEVPFEFNALASQHWETIRVEDLKLRNDEFLAVNCNSRFRNLYDETVDVNCPRDAVLRLISSMKPNVFVHSVSNGAYNAPFFVTRFREALFHISAVYDMFDATIPRDNQQRVDLESEFYGYEVMNVIACEGAERVERPETYKQWQVRHARAGLKQLPLDKEIVALGRDKLENHYHKDFVLDEDNKWLLLGWRGRIMYASSCWAPA</sequence>
<evidence type="ECO:0000313" key="2">
    <source>
        <dbReference type="Proteomes" id="UP001057402"/>
    </source>
</evidence>
<accession>A0ACB9S6R5</accession>
<proteinExistence type="predicted"/>
<dbReference type="Proteomes" id="UP001057402">
    <property type="component" value="Chromosome 3"/>
</dbReference>
<keyword evidence="2" id="KW-1185">Reference proteome</keyword>
<dbReference type="EMBL" id="CM042882">
    <property type="protein sequence ID" value="KAI4383857.1"/>
    <property type="molecule type" value="Genomic_DNA"/>
</dbReference>